<dbReference type="AlphaFoldDB" id="A0A919DTV7"/>
<feature type="compositionally biased region" description="Basic residues" evidence="1">
    <location>
        <begin position="220"/>
        <end position="229"/>
    </location>
</feature>
<accession>A0A919DTV7</accession>
<evidence type="ECO:0000256" key="1">
    <source>
        <dbReference type="SAM" id="MobiDB-lite"/>
    </source>
</evidence>
<evidence type="ECO:0000313" key="2">
    <source>
        <dbReference type="EMBL" id="GHE79904.1"/>
    </source>
</evidence>
<protein>
    <submittedName>
        <fullName evidence="2">Uncharacterized protein</fullName>
    </submittedName>
</protein>
<dbReference type="RefSeq" id="WP_189901939.1">
    <property type="nucleotide sequence ID" value="NZ_BNBC01000017.1"/>
</dbReference>
<feature type="region of interest" description="Disordered" evidence="1">
    <location>
        <begin position="119"/>
        <end position="239"/>
    </location>
</feature>
<feature type="compositionally biased region" description="Low complexity" evidence="1">
    <location>
        <begin position="135"/>
        <end position="153"/>
    </location>
</feature>
<proteinExistence type="predicted"/>
<gene>
    <name evidence="2" type="ORF">GCM10014715_39040</name>
</gene>
<keyword evidence="3" id="KW-1185">Reference proteome</keyword>
<feature type="compositionally biased region" description="Low complexity" evidence="1">
    <location>
        <begin position="160"/>
        <end position="171"/>
    </location>
</feature>
<name>A0A919DTV7_9ACTN</name>
<dbReference type="Proteomes" id="UP000641386">
    <property type="component" value="Unassembled WGS sequence"/>
</dbReference>
<evidence type="ECO:0000313" key="3">
    <source>
        <dbReference type="Proteomes" id="UP000641386"/>
    </source>
</evidence>
<reference evidence="2" key="2">
    <citation type="submission" date="2020-09" db="EMBL/GenBank/DDBJ databases">
        <authorList>
            <person name="Sun Q."/>
            <person name="Ohkuma M."/>
        </authorList>
    </citation>
    <scope>NUCLEOTIDE SEQUENCE</scope>
    <source>
        <strain evidence="2">JCM 3302</strain>
    </source>
</reference>
<sequence length="239" mass="25755">MQLAPSALYATAETLGGYLGWTPNELIIDGIVNLDGPRDRQIGMRLVGDGSSIQLWATGGAEPDAQEPTPDFVPLRRGHRWHTWIHIGSLEADRDPATVLYNAITDRLMPVFDTKPLFVGHRPWDPEPEPEADAEATAPDDTAATAEADTGQPAHPPAPAAQAEPQAEVVPMRTRRKSAAKTDTPAADDKPKPRPARKRTPAKPAAAKADDSAAEDKPKPRPVRKRTPAKKTADKPTTS</sequence>
<comment type="caution">
    <text evidence="2">The sequence shown here is derived from an EMBL/GenBank/DDBJ whole genome shotgun (WGS) entry which is preliminary data.</text>
</comment>
<reference evidence="2" key="1">
    <citation type="journal article" date="2014" name="Int. J. Syst. Evol. Microbiol.">
        <title>Complete genome sequence of Corynebacterium casei LMG S-19264T (=DSM 44701T), isolated from a smear-ripened cheese.</title>
        <authorList>
            <consortium name="US DOE Joint Genome Institute (JGI-PGF)"/>
            <person name="Walter F."/>
            <person name="Albersmeier A."/>
            <person name="Kalinowski J."/>
            <person name="Ruckert C."/>
        </authorList>
    </citation>
    <scope>NUCLEOTIDE SEQUENCE</scope>
    <source>
        <strain evidence="2">JCM 3302</strain>
    </source>
</reference>
<organism evidence="2 3">
    <name type="scientific">Streptomyces spiralis</name>
    <dbReference type="NCBI Taxonomy" id="66376"/>
    <lineage>
        <taxon>Bacteria</taxon>
        <taxon>Bacillati</taxon>
        <taxon>Actinomycetota</taxon>
        <taxon>Actinomycetes</taxon>
        <taxon>Kitasatosporales</taxon>
        <taxon>Streptomycetaceae</taxon>
        <taxon>Streptomyces</taxon>
    </lineage>
</organism>
<feature type="compositionally biased region" description="Basic and acidic residues" evidence="1">
    <location>
        <begin position="208"/>
        <end position="219"/>
    </location>
</feature>
<dbReference type="EMBL" id="BNBC01000017">
    <property type="protein sequence ID" value="GHE79904.1"/>
    <property type="molecule type" value="Genomic_DNA"/>
</dbReference>